<gene>
    <name evidence="12" type="ORF">G8O30_01415</name>
</gene>
<feature type="transmembrane region" description="Helical" evidence="9">
    <location>
        <begin position="36"/>
        <end position="61"/>
    </location>
</feature>
<keyword evidence="7 9" id="KW-1133">Transmembrane helix</keyword>
<evidence type="ECO:0000256" key="1">
    <source>
        <dbReference type="ARBA" id="ARBA00004651"/>
    </source>
</evidence>
<evidence type="ECO:0000259" key="11">
    <source>
        <dbReference type="PROSITE" id="PS50929"/>
    </source>
</evidence>
<keyword evidence="13" id="KW-1185">Reference proteome</keyword>
<proteinExistence type="predicted"/>
<keyword evidence="2" id="KW-0813">Transport</keyword>
<dbReference type="KEGG" id="mcui:G8O30_01415"/>
<dbReference type="CDD" id="cd18547">
    <property type="entry name" value="ABC_6TM_Tm288_like"/>
    <property type="match status" value="1"/>
</dbReference>
<dbReference type="PROSITE" id="PS50929">
    <property type="entry name" value="ABC_TM1F"/>
    <property type="match status" value="1"/>
</dbReference>
<dbReference type="SMART" id="SM00382">
    <property type="entry name" value="AAA"/>
    <property type="match status" value="1"/>
</dbReference>
<evidence type="ECO:0000256" key="5">
    <source>
        <dbReference type="ARBA" id="ARBA00022741"/>
    </source>
</evidence>
<dbReference type="PROSITE" id="PS00211">
    <property type="entry name" value="ABC_TRANSPORTER_1"/>
    <property type="match status" value="1"/>
</dbReference>
<evidence type="ECO:0000256" key="9">
    <source>
        <dbReference type="SAM" id="Phobius"/>
    </source>
</evidence>
<evidence type="ECO:0000259" key="10">
    <source>
        <dbReference type="PROSITE" id="PS50893"/>
    </source>
</evidence>
<dbReference type="GO" id="GO:0015421">
    <property type="term" value="F:ABC-type oligopeptide transporter activity"/>
    <property type="evidence" value="ECO:0007669"/>
    <property type="project" value="TreeGrafter"/>
</dbReference>
<dbReference type="InterPro" id="IPR017871">
    <property type="entry name" value="ABC_transporter-like_CS"/>
</dbReference>
<dbReference type="SUPFAM" id="SSF90123">
    <property type="entry name" value="ABC transporter transmembrane region"/>
    <property type="match status" value="1"/>
</dbReference>
<dbReference type="InterPro" id="IPR039421">
    <property type="entry name" value="Type_1_exporter"/>
</dbReference>
<dbReference type="InterPro" id="IPR003439">
    <property type="entry name" value="ABC_transporter-like_ATP-bd"/>
</dbReference>
<dbReference type="InterPro" id="IPR027417">
    <property type="entry name" value="P-loop_NTPase"/>
</dbReference>
<dbReference type="Pfam" id="PF00664">
    <property type="entry name" value="ABC_membrane"/>
    <property type="match status" value="1"/>
</dbReference>
<evidence type="ECO:0000256" key="7">
    <source>
        <dbReference type="ARBA" id="ARBA00022989"/>
    </source>
</evidence>
<dbReference type="EMBL" id="CP049742">
    <property type="protein sequence ID" value="QPC45721.1"/>
    <property type="molecule type" value="Genomic_DNA"/>
</dbReference>
<keyword evidence="6 12" id="KW-0067">ATP-binding</keyword>
<feature type="transmembrane region" description="Helical" evidence="9">
    <location>
        <begin position="73"/>
        <end position="93"/>
    </location>
</feature>
<dbReference type="GO" id="GO:0005886">
    <property type="term" value="C:plasma membrane"/>
    <property type="evidence" value="ECO:0007669"/>
    <property type="project" value="UniProtKB-SubCell"/>
</dbReference>
<feature type="transmembrane region" description="Helical" evidence="9">
    <location>
        <begin position="178"/>
        <end position="195"/>
    </location>
</feature>
<evidence type="ECO:0000256" key="8">
    <source>
        <dbReference type="ARBA" id="ARBA00023136"/>
    </source>
</evidence>
<evidence type="ECO:0000256" key="3">
    <source>
        <dbReference type="ARBA" id="ARBA00022475"/>
    </source>
</evidence>
<sequence length="592" mass="65775">MAIVNHGRATDRAELTDQWGTIKRLSRYLLHERKKMIGIGLLILGSTIGSVGGPLLIGFAIDDWIVNQQTGTIWPLLVGLVSLFIGQSVTLWIQQFLMIDVAQNAIFRLRTELFHALQQLPIPFYDKRRHGELMSRVTNDVDQISNTLNSAVIQIVSSVLTLGTITALMIWLSPTLTVITLMIIPLMFLSIKWITKRTGPSFKETQKAVGDLNGYIEETVSGQKLVKAFSQEERVLAEFEEKSSRLKKAAYRAQLFSGAIPKVMNLLNNGSFALIAGVGGYLALTGTQVTVGVIVIFVEYARQFTRPLNDLANQFNTLLSAIAGAERVFAIMDEPKEASKDGAKDVDLTRGKVEFKDISFGYEEGERTIKDISFTANPGDTVAFVGPTGAGKTTVTNLLGRFYEPQEGQIFIDDIPLDKMTLHSTRQAMAFVLQDPFLFEGTIRENIRYGRLQASDEEVIEAAKLANAHRFIKKLPRGYDTVLSQDDSGISQGQRQLLSIARAFIAKPTILILDEATSSIDTITEIYIQEALKRLMVGRTSFVIAHRLNTIRQADQIIVLKDGEMIESGTHTELVRRRGFYADLVEKQTAIS</sequence>
<name>A0A7S8C969_9BACI</name>
<dbReference type="GO" id="GO:0016887">
    <property type="term" value="F:ATP hydrolysis activity"/>
    <property type="evidence" value="ECO:0007669"/>
    <property type="project" value="InterPro"/>
</dbReference>
<dbReference type="CDD" id="cd03254">
    <property type="entry name" value="ABCC_Glucan_exporter_like"/>
    <property type="match status" value="1"/>
</dbReference>
<dbReference type="InterPro" id="IPR003593">
    <property type="entry name" value="AAA+_ATPase"/>
</dbReference>
<dbReference type="FunFam" id="3.40.50.300:FF:000287">
    <property type="entry name" value="Multidrug ABC transporter ATP-binding protein"/>
    <property type="match status" value="1"/>
</dbReference>
<dbReference type="GO" id="GO:0005524">
    <property type="term" value="F:ATP binding"/>
    <property type="evidence" value="ECO:0007669"/>
    <property type="project" value="UniProtKB-KW"/>
</dbReference>
<keyword evidence="3" id="KW-1003">Cell membrane</keyword>
<dbReference type="PROSITE" id="PS50893">
    <property type="entry name" value="ABC_TRANSPORTER_2"/>
    <property type="match status" value="1"/>
</dbReference>
<dbReference type="InterPro" id="IPR036640">
    <property type="entry name" value="ABC1_TM_sf"/>
</dbReference>
<dbReference type="AlphaFoldDB" id="A0A7S8C969"/>
<keyword evidence="5" id="KW-0547">Nucleotide-binding</keyword>
<dbReference type="SUPFAM" id="SSF52540">
    <property type="entry name" value="P-loop containing nucleoside triphosphate hydrolases"/>
    <property type="match status" value="1"/>
</dbReference>
<dbReference type="Gene3D" id="3.40.50.300">
    <property type="entry name" value="P-loop containing nucleotide triphosphate hydrolases"/>
    <property type="match status" value="1"/>
</dbReference>
<evidence type="ECO:0000256" key="2">
    <source>
        <dbReference type="ARBA" id="ARBA00022448"/>
    </source>
</evidence>
<dbReference type="PANTHER" id="PTHR43394">
    <property type="entry name" value="ATP-DEPENDENT PERMEASE MDL1, MITOCHONDRIAL"/>
    <property type="match status" value="1"/>
</dbReference>
<dbReference type="FunFam" id="1.20.1560.10:FF:000011">
    <property type="entry name" value="Multidrug ABC transporter ATP-binding protein"/>
    <property type="match status" value="1"/>
</dbReference>
<evidence type="ECO:0000313" key="13">
    <source>
        <dbReference type="Proteomes" id="UP000593626"/>
    </source>
</evidence>
<reference evidence="12 13" key="1">
    <citation type="submission" date="2019-07" db="EMBL/GenBank/DDBJ databases">
        <title>Genome sequence of 2 isolates from Red Sea Mangroves.</title>
        <authorList>
            <person name="Sefrji F."/>
            <person name="Michoud G."/>
            <person name="Merlino G."/>
            <person name="Daffonchio D."/>
        </authorList>
    </citation>
    <scope>NUCLEOTIDE SEQUENCE [LARGE SCALE GENOMIC DNA]</scope>
    <source>
        <strain evidence="12 13">R1DC41</strain>
    </source>
</reference>
<dbReference type="RefSeq" id="WP_239673239.1">
    <property type="nucleotide sequence ID" value="NZ_CP049742.1"/>
</dbReference>
<accession>A0A7S8C969</accession>
<evidence type="ECO:0000256" key="6">
    <source>
        <dbReference type="ARBA" id="ARBA00022840"/>
    </source>
</evidence>
<comment type="subcellular location">
    <subcellularLocation>
        <location evidence="1">Cell membrane</location>
        <topology evidence="1">Multi-pass membrane protein</topology>
    </subcellularLocation>
</comment>
<dbReference type="Pfam" id="PF00005">
    <property type="entry name" value="ABC_tran"/>
    <property type="match status" value="1"/>
</dbReference>
<feature type="domain" description="ABC transmembrane type-1" evidence="11">
    <location>
        <begin position="37"/>
        <end position="320"/>
    </location>
</feature>
<protein>
    <submittedName>
        <fullName evidence="12">ABC transporter ATP-binding protein</fullName>
    </submittedName>
</protein>
<feature type="transmembrane region" description="Helical" evidence="9">
    <location>
        <begin position="272"/>
        <end position="298"/>
    </location>
</feature>
<evidence type="ECO:0000256" key="4">
    <source>
        <dbReference type="ARBA" id="ARBA00022692"/>
    </source>
</evidence>
<evidence type="ECO:0000313" key="12">
    <source>
        <dbReference type="EMBL" id="QPC45721.1"/>
    </source>
</evidence>
<keyword evidence="8 9" id="KW-0472">Membrane</keyword>
<dbReference type="Proteomes" id="UP000593626">
    <property type="component" value="Chromosome"/>
</dbReference>
<feature type="transmembrane region" description="Helical" evidence="9">
    <location>
        <begin position="151"/>
        <end position="172"/>
    </location>
</feature>
<feature type="domain" description="ABC transporter" evidence="10">
    <location>
        <begin position="353"/>
        <end position="587"/>
    </location>
</feature>
<dbReference type="Gene3D" id="1.20.1560.10">
    <property type="entry name" value="ABC transporter type 1, transmembrane domain"/>
    <property type="match status" value="1"/>
</dbReference>
<organism evidence="12 13">
    <name type="scientific">Mangrovibacillus cuniculi</name>
    <dbReference type="NCBI Taxonomy" id="2593652"/>
    <lineage>
        <taxon>Bacteria</taxon>
        <taxon>Bacillati</taxon>
        <taxon>Bacillota</taxon>
        <taxon>Bacilli</taxon>
        <taxon>Bacillales</taxon>
        <taxon>Bacillaceae</taxon>
        <taxon>Mangrovibacillus</taxon>
    </lineage>
</organism>
<dbReference type="PANTHER" id="PTHR43394:SF1">
    <property type="entry name" value="ATP-BINDING CASSETTE SUB-FAMILY B MEMBER 10, MITOCHONDRIAL"/>
    <property type="match status" value="1"/>
</dbReference>
<dbReference type="InterPro" id="IPR011527">
    <property type="entry name" value="ABC1_TM_dom"/>
</dbReference>
<keyword evidence="4 9" id="KW-0812">Transmembrane</keyword>